<protein>
    <recommendedName>
        <fullName evidence="8">Glutaredoxin 3</fullName>
    </recommendedName>
</protein>
<dbReference type="InterPro" id="IPR004480">
    <property type="entry name" value="Monothiol_GRX-rel"/>
</dbReference>
<reference evidence="6" key="1">
    <citation type="submission" date="2019-08" db="EMBL/GenBank/DDBJ databases">
        <title>The genome of the North American firefly Photinus pyralis.</title>
        <authorList>
            <consortium name="Photinus pyralis genome working group"/>
            <person name="Fallon T.R."/>
            <person name="Sander Lower S.E."/>
            <person name="Weng J.-K."/>
        </authorList>
    </citation>
    <scope>NUCLEOTIDE SEQUENCE</scope>
    <source>
        <strain evidence="6">TRF0915ILg1</strain>
        <tissue evidence="6">Whole body</tissue>
    </source>
</reference>
<dbReference type="CDD" id="cd02984">
    <property type="entry name" value="TRX_PICOT"/>
    <property type="match status" value="1"/>
</dbReference>
<dbReference type="PANTHER" id="PTHR10293:SF73">
    <property type="entry name" value="GLUTAREDOXIN-3"/>
    <property type="match status" value="1"/>
</dbReference>
<dbReference type="Pfam" id="PF00085">
    <property type="entry name" value="Thioredoxin"/>
    <property type="match status" value="1"/>
</dbReference>
<dbReference type="SUPFAM" id="SSF52833">
    <property type="entry name" value="Thioredoxin-like"/>
    <property type="match status" value="2"/>
</dbReference>
<gene>
    <name evidence="6" type="ORF">ILUMI_16886</name>
</gene>
<dbReference type="PANTHER" id="PTHR10293">
    <property type="entry name" value="GLUTAREDOXIN FAMILY MEMBER"/>
    <property type="match status" value="1"/>
</dbReference>
<dbReference type="GO" id="GO:0046872">
    <property type="term" value="F:metal ion binding"/>
    <property type="evidence" value="ECO:0007669"/>
    <property type="project" value="UniProtKB-KW"/>
</dbReference>
<dbReference type="EMBL" id="VTPC01068625">
    <property type="protein sequence ID" value="KAF2889287.1"/>
    <property type="molecule type" value="Genomic_DNA"/>
</dbReference>
<sequence>MPELLTDSSSFENSIKNTGLTVVHFSADWVEQCAQVNDVLDALSKQPDYSDAKFCKCFAEDLSEISLKYKIEAVPTVILFTSGNAVDRVDGADAAKITAKVKQHYQNNTNSTSQTKEKVVPLEERLKKLINKHHIMLFMKGDRNNPRCGFSKQTVNILNETGVEYDTFDILTDEEVRQGLKTYSDWPTYPQLYVKGELIGGLDIIKEMLAAGELVTTLNG</sequence>
<dbReference type="AlphaFoldDB" id="A0A8K0G5J3"/>
<dbReference type="InterPro" id="IPR013766">
    <property type="entry name" value="Thioredoxin_domain"/>
</dbReference>
<feature type="domain" description="Thioredoxin" evidence="4">
    <location>
        <begin position="7"/>
        <end position="102"/>
    </location>
</feature>
<dbReference type="GO" id="GO:0051536">
    <property type="term" value="F:iron-sulfur cluster binding"/>
    <property type="evidence" value="ECO:0007669"/>
    <property type="project" value="UniProtKB-KW"/>
</dbReference>
<proteinExistence type="predicted"/>
<comment type="caution">
    <text evidence="6">The sequence shown here is derived from an EMBL/GenBank/DDBJ whole genome shotgun (WGS) entry which is preliminary data.</text>
</comment>
<evidence type="ECO:0008006" key="8">
    <source>
        <dbReference type="Google" id="ProtNLM"/>
    </source>
</evidence>
<evidence type="ECO:0000313" key="7">
    <source>
        <dbReference type="Proteomes" id="UP000801492"/>
    </source>
</evidence>
<keyword evidence="1" id="KW-0479">Metal-binding</keyword>
<organism evidence="6 7">
    <name type="scientific">Ignelater luminosus</name>
    <name type="common">Cucubano</name>
    <name type="synonym">Pyrophorus luminosus</name>
    <dbReference type="NCBI Taxonomy" id="2038154"/>
    <lineage>
        <taxon>Eukaryota</taxon>
        <taxon>Metazoa</taxon>
        <taxon>Ecdysozoa</taxon>
        <taxon>Arthropoda</taxon>
        <taxon>Hexapoda</taxon>
        <taxon>Insecta</taxon>
        <taxon>Pterygota</taxon>
        <taxon>Neoptera</taxon>
        <taxon>Endopterygota</taxon>
        <taxon>Coleoptera</taxon>
        <taxon>Polyphaga</taxon>
        <taxon>Elateriformia</taxon>
        <taxon>Elateroidea</taxon>
        <taxon>Elateridae</taxon>
        <taxon>Agrypninae</taxon>
        <taxon>Pyrophorini</taxon>
        <taxon>Ignelater</taxon>
    </lineage>
</organism>
<dbReference type="Gene3D" id="3.40.30.10">
    <property type="entry name" value="Glutaredoxin"/>
    <property type="match status" value="2"/>
</dbReference>
<evidence type="ECO:0000259" key="4">
    <source>
        <dbReference type="Pfam" id="PF00085"/>
    </source>
</evidence>
<dbReference type="GO" id="GO:0005634">
    <property type="term" value="C:nucleus"/>
    <property type="evidence" value="ECO:0007669"/>
    <property type="project" value="TreeGrafter"/>
</dbReference>
<feature type="domain" description="Glutaredoxin" evidence="5">
    <location>
        <begin position="135"/>
        <end position="199"/>
    </location>
</feature>
<dbReference type="Pfam" id="PF00462">
    <property type="entry name" value="Glutaredoxin"/>
    <property type="match status" value="1"/>
</dbReference>
<evidence type="ECO:0000259" key="5">
    <source>
        <dbReference type="Pfam" id="PF00462"/>
    </source>
</evidence>
<dbReference type="Proteomes" id="UP000801492">
    <property type="component" value="Unassembled WGS sequence"/>
</dbReference>
<evidence type="ECO:0000256" key="2">
    <source>
        <dbReference type="ARBA" id="ARBA00023004"/>
    </source>
</evidence>
<dbReference type="NCBIfam" id="TIGR00365">
    <property type="entry name" value="Grx4 family monothiol glutaredoxin"/>
    <property type="match status" value="1"/>
</dbReference>
<dbReference type="PROSITE" id="PS51354">
    <property type="entry name" value="GLUTAREDOXIN_2"/>
    <property type="match status" value="1"/>
</dbReference>
<dbReference type="GO" id="GO:0005829">
    <property type="term" value="C:cytosol"/>
    <property type="evidence" value="ECO:0007669"/>
    <property type="project" value="TreeGrafter"/>
</dbReference>
<accession>A0A8K0G5J3</accession>
<name>A0A8K0G5J3_IGNLU</name>
<dbReference type="OrthoDB" id="415696at2759"/>
<dbReference type="CDD" id="cd03028">
    <property type="entry name" value="GRX_PICOT_like"/>
    <property type="match status" value="1"/>
</dbReference>
<dbReference type="InterPro" id="IPR036249">
    <property type="entry name" value="Thioredoxin-like_sf"/>
</dbReference>
<dbReference type="InterPro" id="IPR033658">
    <property type="entry name" value="GRX_PICOT-like"/>
</dbReference>
<keyword evidence="2" id="KW-0408">Iron</keyword>
<dbReference type="FunFam" id="3.40.30.10:FF:000012">
    <property type="entry name" value="Monothiol glutaredoxin"/>
    <property type="match status" value="1"/>
</dbReference>
<keyword evidence="7" id="KW-1185">Reference proteome</keyword>
<dbReference type="GO" id="GO:0006879">
    <property type="term" value="P:intracellular iron ion homeostasis"/>
    <property type="evidence" value="ECO:0007669"/>
    <property type="project" value="TreeGrafter"/>
</dbReference>
<evidence type="ECO:0000256" key="3">
    <source>
        <dbReference type="ARBA" id="ARBA00023014"/>
    </source>
</evidence>
<dbReference type="InterPro" id="IPR002109">
    <property type="entry name" value="Glutaredoxin"/>
</dbReference>
<evidence type="ECO:0000313" key="6">
    <source>
        <dbReference type="EMBL" id="KAF2889287.1"/>
    </source>
</evidence>
<evidence type="ECO:0000256" key="1">
    <source>
        <dbReference type="ARBA" id="ARBA00022723"/>
    </source>
</evidence>
<keyword evidence="3" id="KW-0411">Iron-sulfur</keyword>